<dbReference type="InterPro" id="IPR014043">
    <property type="entry name" value="Acyl_transferase_dom"/>
</dbReference>
<dbReference type="Pfam" id="PF00109">
    <property type="entry name" value="ketoacyl-synt"/>
    <property type="match status" value="1"/>
</dbReference>
<dbReference type="EC" id="2.3.1.85" evidence="1"/>
<dbReference type="PANTHER" id="PTHR43775">
    <property type="entry name" value="FATTY ACID SYNTHASE"/>
    <property type="match status" value="1"/>
</dbReference>
<dbReference type="Gene3D" id="3.40.47.10">
    <property type="match status" value="2"/>
</dbReference>
<evidence type="ECO:0000256" key="11">
    <source>
        <dbReference type="ARBA" id="ARBA00023268"/>
    </source>
</evidence>
<feature type="non-terminal residue" evidence="15">
    <location>
        <position position="929"/>
    </location>
</feature>
<keyword evidence="4" id="KW-0378">Hydrolase</keyword>
<dbReference type="Gene3D" id="3.10.129.110">
    <property type="entry name" value="Polyketide synthase dehydratase"/>
    <property type="match status" value="1"/>
</dbReference>
<protein>
    <recommendedName>
        <fullName evidence="2">Fatty acid synthase</fullName>
        <ecNumber evidence="1">2.3.1.85</ecNumber>
    </recommendedName>
</protein>
<evidence type="ECO:0000256" key="8">
    <source>
        <dbReference type="ARBA" id="ARBA00023027"/>
    </source>
</evidence>
<dbReference type="InterPro" id="IPR042104">
    <property type="entry name" value="PKS_dehydratase_sf"/>
</dbReference>
<evidence type="ECO:0000256" key="4">
    <source>
        <dbReference type="ARBA" id="ARBA00022801"/>
    </source>
</evidence>
<dbReference type="InterPro" id="IPR016036">
    <property type="entry name" value="Malonyl_transacylase_ACP-bd"/>
</dbReference>
<dbReference type="InterPro" id="IPR014031">
    <property type="entry name" value="Ketoacyl_synth_C"/>
</dbReference>
<feature type="region of interest" description="Disordered" evidence="13">
    <location>
        <begin position="363"/>
        <end position="385"/>
    </location>
</feature>
<evidence type="ECO:0000256" key="1">
    <source>
        <dbReference type="ARBA" id="ARBA00012873"/>
    </source>
</evidence>
<keyword evidence="7" id="KW-0560">Oxidoreductase</keyword>
<dbReference type="GO" id="GO:0016787">
    <property type="term" value="F:hydrolase activity"/>
    <property type="evidence" value="ECO:0007669"/>
    <property type="project" value="UniProtKB-KW"/>
</dbReference>
<dbReference type="SUPFAM" id="SSF53901">
    <property type="entry name" value="Thiolase-like"/>
    <property type="match status" value="2"/>
</dbReference>
<dbReference type="GO" id="GO:0004312">
    <property type="term" value="F:fatty acid synthase activity"/>
    <property type="evidence" value="ECO:0007669"/>
    <property type="project" value="UniProtKB-EC"/>
</dbReference>
<dbReference type="InterPro" id="IPR016035">
    <property type="entry name" value="Acyl_Trfase/lysoPLipase"/>
</dbReference>
<dbReference type="Pfam" id="PF02801">
    <property type="entry name" value="Ketoacyl-synt_C"/>
    <property type="match status" value="1"/>
</dbReference>
<dbReference type="Gene3D" id="3.30.70.3290">
    <property type="match status" value="1"/>
</dbReference>
<dbReference type="SUPFAM" id="SSF52151">
    <property type="entry name" value="FabD/lysophospholipase-like"/>
    <property type="match status" value="1"/>
</dbReference>
<sequence>MLPVDICGLSGRFPESSSASEFYCNLISGVDMVTADERKWKHFMQNEVPRRCGKFKEGELFSFDPQFFGVHGQQAKKMDPQLYKLLEVSWEAWTDSCIDVRALRDSNRVGVYTGICGSEVHGYYISNKHDITGYEQTGCVMAMTANRLSFFYSFRGPSKTCDTACSSAAHSLHDAIADITAGRIDYALVLGSCHILAPNMTLAFNRLHMLSPEGACKAFDAAGNGYVRSEGIAAIVLKRADLDNVPQWAGCSPYATILNCGVNNDGFTKEGVTFPSRHAQLALEKQAPGRTEPVQIGSVKSNMGHCEGASCLASVVKLCLALEYGLMPGNLHYHPDTPNPESEGLRDGTLKAGQRIQLQQAIQSGTALSDDDDDPVGMRGKSKQQSVIPLAARTAEGLVYLAKAERADGASFEDPLRRYANTAATDMRLGHRGTLTDGVLKAGSAVTQAPEVWYVFSGNGSQWSKMGLTLLNSNAVFHHAVSTFQIGLVDVLQEEHGVVPDGILGHSAGEIACTYASGCCTKEQAMLIAYHRGRLPTERGITTGLMAATGLSADQVRERTAGTNVVLACDNSPTSTTVAGPADDVKRFLKDLEAEDIFNRVLDTNGVPYHSSVLQPLLPELTESLNKVIPNPVERPSSWLSAAFPLDSEDPKAAMCSAAYQVHSYRSPVLFTGAVKAIPKNALLVEIGPHSILRSPLRQSRPDLGYVGTMKKGDCAAKTLATAVGDMWRQGVPIQWTSGPVPTNATGTEVPRSIREALTSWDRTLFDVPMVIPNRPGPGVKFERMYDLGGEDSYICDHAIDGNVFIPVTHGTDVVCDGVLKKYNSDRLPKENVPLRDCQQYDKPGADSTGVSPETHDHLTGEHWYGLCERQNLQYGPKFQMVAKYGVDRSWCDLKWDRNWIIHLDGVFQTADRLGDHHVHVARGMRRLA</sequence>
<dbReference type="InterPro" id="IPR001227">
    <property type="entry name" value="Ac_transferase_dom_sf"/>
</dbReference>
<keyword evidence="10" id="KW-0275">Fatty acid biosynthesis</keyword>
<evidence type="ECO:0000256" key="9">
    <source>
        <dbReference type="ARBA" id="ARBA00023098"/>
    </source>
</evidence>
<dbReference type="InterPro" id="IPR050091">
    <property type="entry name" value="PKS_NRPS_Biosynth_Enz"/>
</dbReference>
<keyword evidence="6" id="KW-0521">NADP</keyword>
<dbReference type="GO" id="GO:0006633">
    <property type="term" value="P:fatty acid biosynthetic process"/>
    <property type="evidence" value="ECO:0007669"/>
    <property type="project" value="UniProtKB-KW"/>
</dbReference>
<organism evidence="15 16">
    <name type="scientific">Symbiochloris irregularis</name>
    <dbReference type="NCBI Taxonomy" id="706552"/>
    <lineage>
        <taxon>Eukaryota</taxon>
        <taxon>Viridiplantae</taxon>
        <taxon>Chlorophyta</taxon>
        <taxon>core chlorophytes</taxon>
        <taxon>Trebouxiophyceae</taxon>
        <taxon>Trebouxiales</taxon>
        <taxon>Trebouxiaceae</taxon>
        <taxon>Symbiochloris</taxon>
    </lineage>
</organism>
<evidence type="ECO:0000256" key="5">
    <source>
        <dbReference type="ARBA" id="ARBA00022832"/>
    </source>
</evidence>
<keyword evidence="16" id="KW-1185">Reference proteome</keyword>
<keyword evidence="8" id="KW-0520">NAD</keyword>
<dbReference type="SMART" id="SM00827">
    <property type="entry name" value="PKS_AT"/>
    <property type="match status" value="1"/>
</dbReference>
<name>A0AAW1NN46_9CHLO</name>
<evidence type="ECO:0000256" key="12">
    <source>
        <dbReference type="ARBA" id="ARBA00044883"/>
    </source>
</evidence>
<evidence type="ECO:0000256" key="2">
    <source>
        <dbReference type="ARBA" id="ARBA00018769"/>
    </source>
</evidence>
<gene>
    <name evidence="15" type="ORF">WJX73_005084</name>
</gene>
<evidence type="ECO:0000313" key="16">
    <source>
        <dbReference type="Proteomes" id="UP001465755"/>
    </source>
</evidence>
<evidence type="ECO:0000256" key="3">
    <source>
        <dbReference type="ARBA" id="ARBA00022516"/>
    </source>
</evidence>
<dbReference type="PROSITE" id="PS52004">
    <property type="entry name" value="KS3_2"/>
    <property type="match status" value="1"/>
</dbReference>
<evidence type="ECO:0000256" key="13">
    <source>
        <dbReference type="SAM" id="MobiDB-lite"/>
    </source>
</evidence>
<proteinExistence type="predicted"/>
<reference evidence="15 16" key="1">
    <citation type="journal article" date="2024" name="Nat. Commun.">
        <title>Phylogenomics reveals the evolutionary origins of lichenization in chlorophyte algae.</title>
        <authorList>
            <person name="Puginier C."/>
            <person name="Libourel C."/>
            <person name="Otte J."/>
            <person name="Skaloud P."/>
            <person name="Haon M."/>
            <person name="Grisel S."/>
            <person name="Petersen M."/>
            <person name="Berrin J.G."/>
            <person name="Delaux P.M."/>
            <person name="Dal Grande F."/>
            <person name="Keller J."/>
        </authorList>
    </citation>
    <scope>NUCLEOTIDE SEQUENCE [LARGE SCALE GENOMIC DNA]</scope>
    <source>
        <strain evidence="15 16">SAG 2036</strain>
    </source>
</reference>
<accession>A0AAW1NN46</accession>
<keyword evidence="9" id="KW-0443">Lipid metabolism</keyword>
<dbReference type="Proteomes" id="UP001465755">
    <property type="component" value="Unassembled WGS sequence"/>
</dbReference>
<dbReference type="Pfam" id="PF00698">
    <property type="entry name" value="Acyl_transf_1"/>
    <property type="match status" value="1"/>
</dbReference>
<dbReference type="PANTHER" id="PTHR43775:SF7">
    <property type="entry name" value="FATTY ACID SYNTHASE"/>
    <property type="match status" value="1"/>
</dbReference>
<dbReference type="InterPro" id="IPR014030">
    <property type="entry name" value="Ketoacyl_synth_N"/>
</dbReference>
<feature type="domain" description="Ketosynthase family 3 (KS3)" evidence="14">
    <location>
        <begin position="1"/>
        <end position="442"/>
    </location>
</feature>
<evidence type="ECO:0000256" key="10">
    <source>
        <dbReference type="ARBA" id="ARBA00023160"/>
    </source>
</evidence>
<dbReference type="InterPro" id="IPR016039">
    <property type="entry name" value="Thiolase-like"/>
</dbReference>
<dbReference type="SUPFAM" id="SSF55048">
    <property type="entry name" value="Probable ACP-binding domain of malonyl-CoA ACP transacylase"/>
    <property type="match status" value="1"/>
</dbReference>
<keyword evidence="11" id="KW-0511">Multifunctional enzyme</keyword>
<dbReference type="SMART" id="SM00825">
    <property type="entry name" value="PKS_KS"/>
    <property type="match status" value="1"/>
</dbReference>
<evidence type="ECO:0000256" key="7">
    <source>
        <dbReference type="ARBA" id="ARBA00023002"/>
    </source>
</evidence>
<dbReference type="InterPro" id="IPR020841">
    <property type="entry name" value="PKS_Beta-ketoAc_synthase_dom"/>
</dbReference>
<dbReference type="AlphaFoldDB" id="A0AAW1NN46"/>
<evidence type="ECO:0000313" key="15">
    <source>
        <dbReference type="EMBL" id="KAK9790757.1"/>
    </source>
</evidence>
<comment type="catalytic activity">
    <reaction evidence="12">
        <text>acetyl-CoA + n malonyl-CoA + 2n NADPH + 2n H(+) = a long-chain fatty acid + (n+1) CoA + n CO2 + 2n NADP(+).</text>
        <dbReference type="EC" id="2.3.1.85"/>
    </reaction>
</comment>
<keyword evidence="5" id="KW-0276">Fatty acid metabolism</keyword>
<dbReference type="EMBL" id="JALJOQ010000187">
    <property type="protein sequence ID" value="KAK9790757.1"/>
    <property type="molecule type" value="Genomic_DNA"/>
</dbReference>
<dbReference type="GO" id="GO:0016491">
    <property type="term" value="F:oxidoreductase activity"/>
    <property type="evidence" value="ECO:0007669"/>
    <property type="project" value="UniProtKB-KW"/>
</dbReference>
<comment type="caution">
    <text evidence="15">The sequence shown here is derived from an EMBL/GenBank/DDBJ whole genome shotgun (WGS) entry which is preliminary data.</text>
</comment>
<evidence type="ECO:0000256" key="6">
    <source>
        <dbReference type="ARBA" id="ARBA00022857"/>
    </source>
</evidence>
<dbReference type="Gene3D" id="3.40.366.10">
    <property type="entry name" value="Malonyl-Coenzyme A Acyl Carrier Protein, domain 2"/>
    <property type="match status" value="2"/>
</dbReference>
<dbReference type="CDD" id="cd00833">
    <property type="entry name" value="PKS"/>
    <property type="match status" value="1"/>
</dbReference>
<evidence type="ECO:0000259" key="14">
    <source>
        <dbReference type="PROSITE" id="PS52004"/>
    </source>
</evidence>
<keyword evidence="3" id="KW-0444">Lipid biosynthesis</keyword>